<dbReference type="InterPro" id="IPR036291">
    <property type="entry name" value="NAD(P)-bd_dom_sf"/>
</dbReference>
<organism evidence="7 8">
    <name type="scientific">Mycena rosella</name>
    <name type="common">Pink bonnet</name>
    <name type="synonym">Agaricus rosellus</name>
    <dbReference type="NCBI Taxonomy" id="1033263"/>
    <lineage>
        <taxon>Eukaryota</taxon>
        <taxon>Fungi</taxon>
        <taxon>Dikarya</taxon>
        <taxon>Basidiomycota</taxon>
        <taxon>Agaricomycotina</taxon>
        <taxon>Agaricomycetes</taxon>
        <taxon>Agaricomycetidae</taxon>
        <taxon>Agaricales</taxon>
        <taxon>Marasmiineae</taxon>
        <taxon>Mycenaceae</taxon>
        <taxon>Mycena</taxon>
    </lineage>
</organism>
<dbReference type="InterPro" id="IPR002328">
    <property type="entry name" value="ADH_Zn_CS"/>
</dbReference>
<dbReference type="SUPFAM" id="SSF51735">
    <property type="entry name" value="NAD(P)-binding Rossmann-fold domains"/>
    <property type="match status" value="1"/>
</dbReference>
<dbReference type="Pfam" id="PF08240">
    <property type="entry name" value="ADH_N"/>
    <property type="match status" value="1"/>
</dbReference>
<keyword evidence="8" id="KW-1185">Reference proteome</keyword>
<comment type="cofactor">
    <cofactor evidence="1 5">
        <name>Zn(2+)</name>
        <dbReference type="ChEBI" id="CHEBI:29105"/>
    </cofactor>
</comment>
<dbReference type="SUPFAM" id="SSF50129">
    <property type="entry name" value="GroES-like"/>
    <property type="match status" value="1"/>
</dbReference>
<evidence type="ECO:0000313" key="8">
    <source>
        <dbReference type="Proteomes" id="UP001221757"/>
    </source>
</evidence>
<dbReference type="GO" id="GO:0016616">
    <property type="term" value="F:oxidoreductase activity, acting on the CH-OH group of donors, NAD or NADP as acceptor"/>
    <property type="evidence" value="ECO:0007669"/>
    <property type="project" value="InterPro"/>
</dbReference>
<reference evidence="7" key="1">
    <citation type="submission" date="2023-03" db="EMBL/GenBank/DDBJ databases">
        <title>Massive genome expansion in bonnet fungi (Mycena s.s.) driven by repeated elements and novel gene families across ecological guilds.</title>
        <authorList>
            <consortium name="Lawrence Berkeley National Laboratory"/>
            <person name="Harder C.B."/>
            <person name="Miyauchi S."/>
            <person name="Viragh M."/>
            <person name="Kuo A."/>
            <person name="Thoen E."/>
            <person name="Andreopoulos B."/>
            <person name="Lu D."/>
            <person name="Skrede I."/>
            <person name="Drula E."/>
            <person name="Henrissat B."/>
            <person name="Morin E."/>
            <person name="Kohler A."/>
            <person name="Barry K."/>
            <person name="LaButti K."/>
            <person name="Morin E."/>
            <person name="Salamov A."/>
            <person name="Lipzen A."/>
            <person name="Mereny Z."/>
            <person name="Hegedus B."/>
            <person name="Baldrian P."/>
            <person name="Stursova M."/>
            <person name="Weitz H."/>
            <person name="Taylor A."/>
            <person name="Grigoriev I.V."/>
            <person name="Nagy L.G."/>
            <person name="Martin F."/>
            <person name="Kauserud H."/>
        </authorList>
    </citation>
    <scope>NUCLEOTIDE SEQUENCE</scope>
    <source>
        <strain evidence="7">CBHHK067</strain>
    </source>
</reference>
<dbReference type="FunFam" id="3.40.50.720:FF:000022">
    <property type="entry name" value="Cinnamyl alcohol dehydrogenase"/>
    <property type="match status" value="1"/>
</dbReference>
<dbReference type="Proteomes" id="UP001221757">
    <property type="component" value="Unassembled WGS sequence"/>
</dbReference>
<keyword evidence="4" id="KW-0560">Oxidoreductase</keyword>
<evidence type="ECO:0000259" key="6">
    <source>
        <dbReference type="SMART" id="SM00829"/>
    </source>
</evidence>
<gene>
    <name evidence="7" type="ORF">B0H17DRAFT_1201914</name>
</gene>
<sequence>MSIDFTVFKGSPHDGIVEATSHRALPTGNEVLVKITHSGICGTDEHYKHAEMALGHEGVGTVEQVGERVKGLKVGDVVGWGYLHKTCGACPLCLAGHDNYCTAAEMYGTANFDQGSFGTHAIWDASWLFKIPAGLAPEDAAPLMCGGAAVFGVIYNIHPTDRVGVVGVGGLGHLAIQFLAKMGARAVVFSSTEAKRAEALQLGAAEFYVTKGVEALDIGTPLDHLLVTTNSLPDWSLYMNVMQSMGRMCLLTISGTDVVIPALPLAMRGLTVQGSGVASRGVYAKMLDFAAAHKIKPIIEHFPMTKEGVEEGMAKLREGRVRYKAVLVV</sequence>
<comment type="caution">
    <text evidence="7">The sequence shown here is derived from an EMBL/GenBank/DDBJ whole genome shotgun (WGS) entry which is preliminary data.</text>
</comment>
<evidence type="ECO:0000256" key="2">
    <source>
        <dbReference type="ARBA" id="ARBA00022723"/>
    </source>
</evidence>
<dbReference type="SMART" id="SM00829">
    <property type="entry name" value="PKS_ER"/>
    <property type="match status" value="1"/>
</dbReference>
<dbReference type="GO" id="GO:0008270">
    <property type="term" value="F:zinc ion binding"/>
    <property type="evidence" value="ECO:0007669"/>
    <property type="project" value="InterPro"/>
</dbReference>
<comment type="similarity">
    <text evidence="5">Belongs to the zinc-containing alcohol dehydrogenase family.</text>
</comment>
<dbReference type="CDD" id="cd05283">
    <property type="entry name" value="CAD1"/>
    <property type="match status" value="1"/>
</dbReference>
<dbReference type="InterPro" id="IPR013149">
    <property type="entry name" value="ADH-like_C"/>
</dbReference>
<feature type="domain" description="Enoyl reductase (ER)" evidence="6">
    <location>
        <begin position="15"/>
        <end position="327"/>
    </location>
</feature>
<evidence type="ECO:0000256" key="1">
    <source>
        <dbReference type="ARBA" id="ARBA00001947"/>
    </source>
</evidence>
<dbReference type="Gene3D" id="3.90.180.10">
    <property type="entry name" value="Medium-chain alcohol dehydrogenases, catalytic domain"/>
    <property type="match status" value="1"/>
</dbReference>
<keyword evidence="3 5" id="KW-0862">Zinc</keyword>
<dbReference type="Gene3D" id="3.40.50.720">
    <property type="entry name" value="NAD(P)-binding Rossmann-like Domain"/>
    <property type="match status" value="1"/>
</dbReference>
<dbReference type="Pfam" id="PF00107">
    <property type="entry name" value="ADH_zinc_N"/>
    <property type="match status" value="1"/>
</dbReference>
<protein>
    <submittedName>
        <fullName evidence="7">Chaperonin 10-like protein</fullName>
    </submittedName>
</protein>
<dbReference type="InterPro" id="IPR047109">
    <property type="entry name" value="CAD-like"/>
</dbReference>
<evidence type="ECO:0000256" key="3">
    <source>
        <dbReference type="ARBA" id="ARBA00022833"/>
    </source>
</evidence>
<dbReference type="InterPro" id="IPR013154">
    <property type="entry name" value="ADH-like_N"/>
</dbReference>
<accession>A0AAD7GDW7</accession>
<evidence type="ECO:0000313" key="7">
    <source>
        <dbReference type="EMBL" id="KAJ7690125.1"/>
    </source>
</evidence>
<proteinExistence type="inferred from homology"/>
<dbReference type="PANTHER" id="PTHR42683">
    <property type="entry name" value="ALDEHYDE REDUCTASE"/>
    <property type="match status" value="1"/>
</dbReference>
<name>A0AAD7GDW7_MYCRO</name>
<dbReference type="InterPro" id="IPR011032">
    <property type="entry name" value="GroES-like_sf"/>
</dbReference>
<dbReference type="PROSITE" id="PS00059">
    <property type="entry name" value="ADH_ZINC"/>
    <property type="match status" value="1"/>
</dbReference>
<evidence type="ECO:0000256" key="5">
    <source>
        <dbReference type="RuleBase" id="RU361277"/>
    </source>
</evidence>
<dbReference type="AlphaFoldDB" id="A0AAD7GDW7"/>
<dbReference type="EMBL" id="JARKIE010000067">
    <property type="protein sequence ID" value="KAJ7690125.1"/>
    <property type="molecule type" value="Genomic_DNA"/>
</dbReference>
<keyword evidence="2 5" id="KW-0479">Metal-binding</keyword>
<dbReference type="InterPro" id="IPR020843">
    <property type="entry name" value="ER"/>
</dbReference>
<evidence type="ECO:0000256" key="4">
    <source>
        <dbReference type="ARBA" id="ARBA00023002"/>
    </source>
</evidence>